<evidence type="ECO:0000313" key="1">
    <source>
        <dbReference type="EMBL" id="KZT10129.1"/>
    </source>
</evidence>
<name>A0A165GBV5_9APHY</name>
<dbReference type="GeneID" id="63829178"/>
<dbReference type="InParanoid" id="A0A165GBV5"/>
<dbReference type="Proteomes" id="UP000076871">
    <property type="component" value="Unassembled WGS sequence"/>
</dbReference>
<proteinExistence type="predicted"/>
<evidence type="ECO:0000313" key="2">
    <source>
        <dbReference type="Proteomes" id="UP000076871"/>
    </source>
</evidence>
<dbReference type="EMBL" id="KV427610">
    <property type="protein sequence ID" value="KZT10129.1"/>
    <property type="molecule type" value="Genomic_DNA"/>
</dbReference>
<keyword evidence="2" id="KW-1185">Reference proteome</keyword>
<dbReference type="RefSeq" id="XP_040767869.1">
    <property type="nucleotide sequence ID" value="XM_040912150.1"/>
</dbReference>
<reference evidence="1 2" key="1">
    <citation type="journal article" date="2016" name="Mol. Biol. Evol.">
        <title>Comparative Genomics of Early-Diverging Mushroom-Forming Fungi Provides Insights into the Origins of Lignocellulose Decay Capabilities.</title>
        <authorList>
            <person name="Nagy L.G."/>
            <person name="Riley R."/>
            <person name="Tritt A."/>
            <person name="Adam C."/>
            <person name="Daum C."/>
            <person name="Floudas D."/>
            <person name="Sun H."/>
            <person name="Yadav J.S."/>
            <person name="Pangilinan J."/>
            <person name="Larsson K.H."/>
            <person name="Matsuura K."/>
            <person name="Barry K."/>
            <person name="Labutti K."/>
            <person name="Kuo R."/>
            <person name="Ohm R.A."/>
            <person name="Bhattacharya S.S."/>
            <person name="Shirouzu T."/>
            <person name="Yoshinaga Y."/>
            <person name="Martin F.M."/>
            <person name="Grigoriev I.V."/>
            <person name="Hibbett D.S."/>
        </authorList>
    </citation>
    <scope>NUCLEOTIDE SEQUENCE [LARGE SCALE GENOMIC DNA]</scope>
    <source>
        <strain evidence="1 2">93-53</strain>
    </source>
</reference>
<dbReference type="OrthoDB" id="2864141at2759"/>
<protein>
    <submittedName>
        <fullName evidence="1">Uncharacterized protein</fullName>
    </submittedName>
</protein>
<organism evidence="1 2">
    <name type="scientific">Laetiporus sulphureus 93-53</name>
    <dbReference type="NCBI Taxonomy" id="1314785"/>
    <lineage>
        <taxon>Eukaryota</taxon>
        <taxon>Fungi</taxon>
        <taxon>Dikarya</taxon>
        <taxon>Basidiomycota</taxon>
        <taxon>Agaricomycotina</taxon>
        <taxon>Agaricomycetes</taxon>
        <taxon>Polyporales</taxon>
        <taxon>Laetiporus</taxon>
    </lineage>
</organism>
<gene>
    <name evidence="1" type="ORF">LAESUDRAFT_756321</name>
</gene>
<accession>A0A165GBV5</accession>
<sequence>MASRYLAATVSEIERPHFSCKKYLERRIVRAWKSFSQRTRKPERASILPEDFVLMTARRRSIRYNQH</sequence>
<dbReference type="AlphaFoldDB" id="A0A165GBV5"/>